<sequence length="807" mass="89825">MKPSTRSATPVHGSSPLITSLQELIHKIFVTTYNAMEIYENAGNETFVFSSQNQRGRRSSERRFHGVIILLLGLLSVFLLAGLIGLAVHCDNSVCGSAAELGESRATITEHLQESNTKLMSAIEERDQLKARLTEMTEELKRLQSLSKQKLVLQDGGCLILPVISSPLRLLLGNKADETAENKGADLVVIESYEEQELLTNFIKKFTWIGLNDREKEGDWKWIDETPLTQASLQNELAKYGLSRPKETPNRPQAKVAFMELLTNIIKTATWIGLNDREKEGVWKWIDETPLTQASLENLKICIIAVAMGTTPHFTTENAFSCLCNFKHQSYLCWYIYLGLRSSERRFHGVIILLLGLLSVFLLAGLIGLAVHCDNSVCGSAAELGESRATITERLQESNTKLKFLTDFINELTWIGLNDREKEGVWKWIDETPLTQASVGVPEPATGQPRSRHPVIFLGGDPPGFLPGVLRRPQREACWFPACSPVAKSAACKPCKSVVSLGGDSLGDLPSVSGRRVAIPPSQCHSHRGRASQCPRDRLRRRLRLRGSASAAGLPRAFASSVGAATASHQRIEERDQLKANLTEMTEELKRLQSLSKQNRTCPAGWRMLSCTCYFFSTTSASWEQSRRDCRNKGADLVVIESYEEQELLTKIIKKETWIGLNDREKKEGESVWKWIEYWWNRKPDNGGGDPRWGEEDCVQIVVGMKMEENWNDRQRDFAVWPSISSGVVTLRCTVAVLQTFVAASVSFLGYIITANQVQMDPSKNDLAQKWTQQTRLAPGNSSHSLGPLTLSHSLGPTALASALASA</sequence>
<comment type="caution">
    <text evidence="1">The sequence shown here is derived from an EMBL/GenBank/DDBJ whole genome shotgun (WGS) entry which is preliminary data.</text>
</comment>
<name>A0ACB8VK93_9TELE</name>
<organism evidence="1 2">
    <name type="scientific">Scortum barcoo</name>
    <name type="common">barcoo grunter</name>
    <dbReference type="NCBI Taxonomy" id="214431"/>
    <lineage>
        <taxon>Eukaryota</taxon>
        <taxon>Metazoa</taxon>
        <taxon>Chordata</taxon>
        <taxon>Craniata</taxon>
        <taxon>Vertebrata</taxon>
        <taxon>Euteleostomi</taxon>
        <taxon>Actinopterygii</taxon>
        <taxon>Neopterygii</taxon>
        <taxon>Teleostei</taxon>
        <taxon>Neoteleostei</taxon>
        <taxon>Acanthomorphata</taxon>
        <taxon>Eupercaria</taxon>
        <taxon>Centrarchiformes</taxon>
        <taxon>Terapontoidei</taxon>
        <taxon>Terapontidae</taxon>
        <taxon>Scortum</taxon>
    </lineage>
</organism>
<reference evidence="1" key="1">
    <citation type="submission" date="2022-04" db="EMBL/GenBank/DDBJ databases">
        <title>Jade perch genome.</title>
        <authorList>
            <person name="Chao B."/>
        </authorList>
    </citation>
    <scope>NUCLEOTIDE SEQUENCE</scope>
    <source>
        <strain evidence="1">CB-2022</strain>
    </source>
</reference>
<keyword evidence="2" id="KW-1185">Reference proteome</keyword>
<accession>A0ACB8VK93</accession>
<dbReference type="EMBL" id="CM041550">
    <property type="protein sequence ID" value="KAI3355678.1"/>
    <property type="molecule type" value="Genomic_DNA"/>
</dbReference>
<proteinExistence type="predicted"/>
<evidence type="ECO:0000313" key="1">
    <source>
        <dbReference type="EMBL" id="KAI3355678.1"/>
    </source>
</evidence>
<dbReference type="Proteomes" id="UP000831701">
    <property type="component" value="Chromosome 20"/>
</dbReference>
<protein>
    <submittedName>
        <fullName evidence="1">Uncharacterized protein</fullName>
    </submittedName>
</protein>
<evidence type="ECO:0000313" key="2">
    <source>
        <dbReference type="Proteomes" id="UP000831701"/>
    </source>
</evidence>
<gene>
    <name evidence="1" type="ORF">L3Q82_004266</name>
</gene>